<dbReference type="EMBL" id="NBNE01003129">
    <property type="protein sequence ID" value="OWZ08505.1"/>
    <property type="molecule type" value="Genomic_DNA"/>
</dbReference>
<protein>
    <submittedName>
        <fullName evidence="1">Uncharacterized protein</fullName>
    </submittedName>
</protein>
<reference evidence="2" key="1">
    <citation type="submission" date="2017-03" db="EMBL/GenBank/DDBJ databases">
        <title>Phytopthora megakarya and P. palmivora, two closely related causual agents of cacao black pod achieved similar genome size and gene model numbers by different mechanisms.</title>
        <authorList>
            <person name="Ali S."/>
            <person name="Shao J."/>
            <person name="Larry D.J."/>
            <person name="Kronmiller B."/>
            <person name="Shen D."/>
            <person name="Strem M.D."/>
            <person name="Melnick R.L."/>
            <person name="Guiltinan M.J."/>
            <person name="Tyler B.M."/>
            <person name="Meinhardt L.W."/>
            <person name="Bailey B.A."/>
        </authorList>
    </citation>
    <scope>NUCLEOTIDE SEQUENCE [LARGE SCALE GENOMIC DNA]</scope>
    <source>
        <strain evidence="2">zdho120</strain>
    </source>
</reference>
<proteinExistence type="predicted"/>
<sequence>MMELTFAEKDILEYAIGDKTLPTGASDAEKKVFNDSQIKTKLVIMSSLSMEIGQQVMSKPT</sequence>
<keyword evidence="2" id="KW-1185">Reference proteome</keyword>
<comment type="caution">
    <text evidence="1">The sequence shown here is derived from an EMBL/GenBank/DDBJ whole genome shotgun (WGS) entry which is preliminary data.</text>
</comment>
<name>A0A225VT50_9STRA</name>
<evidence type="ECO:0000313" key="2">
    <source>
        <dbReference type="Proteomes" id="UP000198211"/>
    </source>
</evidence>
<accession>A0A225VT50</accession>
<gene>
    <name evidence="1" type="ORF">PHMEG_00018938</name>
</gene>
<evidence type="ECO:0000313" key="1">
    <source>
        <dbReference type="EMBL" id="OWZ08505.1"/>
    </source>
</evidence>
<dbReference type="AlphaFoldDB" id="A0A225VT50"/>
<organism evidence="1 2">
    <name type="scientific">Phytophthora megakarya</name>
    <dbReference type="NCBI Taxonomy" id="4795"/>
    <lineage>
        <taxon>Eukaryota</taxon>
        <taxon>Sar</taxon>
        <taxon>Stramenopiles</taxon>
        <taxon>Oomycota</taxon>
        <taxon>Peronosporomycetes</taxon>
        <taxon>Peronosporales</taxon>
        <taxon>Peronosporaceae</taxon>
        <taxon>Phytophthora</taxon>
    </lineage>
</organism>
<dbReference type="Proteomes" id="UP000198211">
    <property type="component" value="Unassembled WGS sequence"/>
</dbReference>
<dbReference type="OrthoDB" id="116265at2759"/>